<gene>
    <name evidence="1" type="ORF">VIBC2010_08773</name>
</gene>
<organism evidence="1 2">
    <name type="scientific">Vibrio caribbeanicus ATCC BAA-2122</name>
    <dbReference type="NCBI Taxonomy" id="796620"/>
    <lineage>
        <taxon>Bacteria</taxon>
        <taxon>Pseudomonadati</taxon>
        <taxon>Pseudomonadota</taxon>
        <taxon>Gammaproteobacteria</taxon>
        <taxon>Vibrionales</taxon>
        <taxon>Vibrionaceae</taxon>
        <taxon>Vibrio</taxon>
    </lineage>
</organism>
<protein>
    <submittedName>
        <fullName evidence="1">Uncharacterized protein</fullName>
    </submittedName>
</protein>
<evidence type="ECO:0000313" key="2">
    <source>
        <dbReference type="Proteomes" id="UP000002943"/>
    </source>
</evidence>
<proteinExistence type="predicted"/>
<sequence>MDLQLSRNIEQFIELLSLPPCRVEEVLVFEHPPFGLRIEAHDERLMLTSWSLIDKGQRTSDAIQLNSPERFFGIPQRVFTISDQLMISALCPRDYDAHQWLRLCQRQRQFLTNLNGGC</sequence>
<dbReference type="RefSeq" id="WP_009599302.1">
    <property type="nucleotide sequence ID" value="NZ_AEIU01000002.1"/>
</dbReference>
<comment type="caution">
    <text evidence="1">The sequence shown here is derived from an EMBL/GenBank/DDBJ whole genome shotgun (WGS) entry which is preliminary data.</text>
</comment>
<evidence type="ECO:0000313" key="1">
    <source>
        <dbReference type="EMBL" id="EFP98628.1"/>
    </source>
</evidence>
<dbReference type="eggNOG" id="ENOG503453M">
    <property type="taxonomic scope" value="Bacteria"/>
</dbReference>
<reference evidence="1 2" key="1">
    <citation type="journal article" date="2012" name="Int. J. Syst. Evol. Microbiol.">
        <title>Vibrio caribbeanicus sp. nov., isolated from the marine sponge Scleritoderma cyanea.</title>
        <authorList>
            <person name="Hoffmann M."/>
            <person name="Monday S.R."/>
            <person name="Allard M.W."/>
            <person name="Strain E.A."/>
            <person name="Whittaker P."/>
            <person name="Naum M."/>
            <person name="McCarthy P.J."/>
            <person name="Lopez J.V."/>
            <person name="Fischer M."/>
            <person name="Brown E.W."/>
        </authorList>
    </citation>
    <scope>NUCLEOTIDE SEQUENCE [LARGE SCALE GENOMIC DNA]</scope>
    <source>
        <strain evidence="1 2">ATCC BAA-2122</strain>
    </source>
</reference>
<keyword evidence="2" id="KW-1185">Reference proteome</keyword>
<dbReference type="STRING" id="796620.VIBC2010_08773"/>
<accession>E3BEL1</accession>
<dbReference type="EMBL" id="AEIU01000002">
    <property type="protein sequence ID" value="EFP98628.1"/>
    <property type="molecule type" value="Genomic_DNA"/>
</dbReference>
<name>E3BEL1_9VIBR</name>
<dbReference type="Proteomes" id="UP000002943">
    <property type="component" value="Unassembled WGS sequence"/>
</dbReference>
<dbReference type="AlphaFoldDB" id="E3BEL1"/>
<dbReference type="OrthoDB" id="6469765at2"/>